<dbReference type="InterPro" id="IPR002818">
    <property type="entry name" value="DJ-1/PfpI"/>
</dbReference>
<dbReference type="GO" id="GO:0043565">
    <property type="term" value="F:sequence-specific DNA binding"/>
    <property type="evidence" value="ECO:0007669"/>
    <property type="project" value="InterPro"/>
</dbReference>
<comment type="caution">
    <text evidence="4">The sequence shown here is derived from an EMBL/GenBank/DDBJ whole genome shotgun (WGS) entry which is preliminary data.</text>
</comment>
<name>A0A2T7BBZ1_9BACT</name>
<dbReference type="SMART" id="SM00342">
    <property type="entry name" value="HTH_ARAC"/>
    <property type="match status" value="1"/>
</dbReference>
<feature type="domain" description="HTH araC/xylS-type" evidence="3">
    <location>
        <begin position="217"/>
        <end position="315"/>
    </location>
</feature>
<gene>
    <name evidence="4" type="ORF">DCC81_19460</name>
</gene>
<dbReference type="Gene3D" id="1.10.10.60">
    <property type="entry name" value="Homeodomain-like"/>
    <property type="match status" value="2"/>
</dbReference>
<proteinExistence type="predicted"/>
<dbReference type="Proteomes" id="UP000244450">
    <property type="component" value="Unassembled WGS sequence"/>
</dbReference>
<accession>A0A2T7BBZ1</accession>
<evidence type="ECO:0000259" key="3">
    <source>
        <dbReference type="PROSITE" id="PS01124"/>
    </source>
</evidence>
<sequence>MVDLGILLTRHHRLLSVAAILDVFESVNKFCKADGQEPAFRLHVISQQNAGTLFNQYTLQPLDNGQKYDLILVPAFGIDDMQAAISDNNACMQWLRNQYEQGAAIGSVCTGAFLLAASGLLDQRNATTHVSAAAAFAAAFPSVHLQENAVVTQDQGVYTSGGATSTFHLLLRIIENYCGRDMSIRIAKYFAIDMDREQQTYFATFEPRTTHHDELVSQLQLRIQKDFSQVSTIEELLNDIPASRRNLARRFKTITGTTPIEYLQRTRIEAAKKILEQATGGVLESMVASGYSDEKAFRQLFKKTVGMTPSAYRNKYNKRVAETA</sequence>
<dbReference type="PROSITE" id="PS01124">
    <property type="entry name" value="HTH_ARAC_FAMILY_2"/>
    <property type="match status" value="1"/>
</dbReference>
<dbReference type="GO" id="GO:0003700">
    <property type="term" value="F:DNA-binding transcription factor activity"/>
    <property type="evidence" value="ECO:0007669"/>
    <property type="project" value="InterPro"/>
</dbReference>
<keyword evidence="1" id="KW-0805">Transcription regulation</keyword>
<dbReference type="PANTHER" id="PTHR43130">
    <property type="entry name" value="ARAC-FAMILY TRANSCRIPTIONAL REGULATOR"/>
    <property type="match status" value="1"/>
</dbReference>
<evidence type="ECO:0000313" key="4">
    <source>
        <dbReference type="EMBL" id="PUZ22614.1"/>
    </source>
</evidence>
<dbReference type="RefSeq" id="WP_108688360.1">
    <property type="nucleotide sequence ID" value="NZ_QCYK01000003.1"/>
</dbReference>
<reference evidence="4 5" key="1">
    <citation type="submission" date="2018-04" db="EMBL/GenBank/DDBJ databases">
        <title>Chitinophaga fuyangensis sp. nov., isolated from soil in a chemical factory.</title>
        <authorList>
            <person name="Chen K."/>
        </authorList>
    </citation>
    <scope>NUCLEOTIDE SEQUENCE [LARGE SCALE GENOMIC DNA]</scope>
    <source>
        <strain evidence="4 5">LY-1</strain>
    </source>
</reference>
<evidence type="ECO:0000313" key="5">
    <source>
        <dbReference type="Proteomes" id="UP000244450"/>
    </source>
</evidence>
<dbReference type="InterPro" id="IPR018060">
    <property type="entry name" value="HTH_AraC"/>
</dbReference>
<dbReference type="InterPro" id="IPR009057">
    <property type="entry name" value="Homeodomain-like_sf"/>
</dbReference>
<dbReference type="Gene3D" id="3.40.50.880">
    <property type="match status" value="1"/>
</dbReference>
<evidence type="ECO:0000256" key="2">
    <source>
        <dbReference type="ARBA" id="ARBA00023163"/>
    </source>
</evidence>
<dbReference type="EMBL" id="QCYK01000003">
    <property type="protein sequence ID" value="PUZ22614.1"/>
    <property type="molecule type" value="Genomic_DNA"/>
</dbReference>
<dbReference type="AlphaFoldDB" id="A0A2T7BBZ1"/>
<dbReference type="OrthoDB" id="9803764at2"/>
<dbReference type="InterPro" id="IPR052158">
    <property type="entry name" value="INH-QAR"/>
</dbReference>
<dbReference type="SUPFAM" id="SSF46689">
    <property type="entry name" value="Homeodomain-like"/>
    <property type="match status" value="1"/>
</dbReference>
<keyword evidence="5" id="KW-1185">Reference proteome</keyword>
<protein>
    <submittedName>
        <fullName evidence="4">AraC family transcriptional regulator</fullName>
    </submittedName>
</protein>
<organism evidence="4 5">
    <name type="scientific">Chitinophaga parva</name>
    <dbReference type="NCBI Taxonomy" id="2169414"/>
    <lineage>
        <taxon>Bacteria</taxon>
        <taxon>Pseudomonadati</taxon>
        <taxon>Bacteroidota</taxon>
        <taxon>Chitinophagia</taxon>
        <taxon>Chitinophagales</taxon>
        <taxon>Chitinophagaceae</taxon>
        <taxon>Chitinophaga</taxon>
    </lineage>
</organism>
<dbReference type="Pfam" id="PF12833">
    <property type="entry name" value="HTH_18"/>
    <property type="match status" value="1"/>
</dbReference>
<dbReference type="InterPro" id="IPR029062">
    <property type="entry name" value="Class_I_gatase-like"/>
</dbReference>
<keyword evidence="2" id="KW-0804">Transcription</keyword>
<dbReference type="Pfam" id="PF01965">
    <property type="entry name" value="DJ-1_PfpI"/>
    <property type="match status" value="1"/>
</dbReference>
<evidence type="ECO:0000256" key="1">
    <source>
        <dbReference type="ARBA" id="ARBA00023015"/>
    </source>
</evidence>
<dbReference type="PANTHER" id="PTHR43130:SF3">
    <property type="entry name" value="HTH-TYPE TRANSCRIPTIONAL REGULATOR RV1931C"/>
    <property type="match status" value="1"/>
</dbReference>
<dbReference type="SUPFAM" id="SSF52317">
    <property type="entry name" value="Class I glutamine amidotransferase-like"/>
    <property type="match status" value="1"/>
</dbReference>